<dbReference type="AlphaFoldDB" id="K9XQC0"/>
<dbReference type="Pfam" id="PF00072">
    <property type="entry name" value="Response_reg"/>
    <property type="match status" value="1"/>
</dbReference>
<evidence type="ECO:0000256" key="13">
    <source>
        <dbReference type="ARBA" id="ARBA00023012"/>
    </source>
</evidence>
<dbReference type="eggNOG" id="COG0745">
    <property type="taxonomic scope" value="Bacteria"/>
</dbReference>
<dbReference type="Gene3D" id="3.30.450.20">
    <property type="entry name" value="PAS domain"/>
    <property type="match status" value="1"/>
</dbReference>
<dbReference type="eggNOG" id="COG5000">
    <property type="taxonomic scope" value="Bacteria"/>
</dbReference>
<dbReference type="InterPro" id="IPR003661">
    <property type="entry name" value="HisK_dim/P_dom"/>
</dbReference>
<dbReference type="PANTHER" id="PTHR43047">
    <property type="entry name" value="TWO-COMPONENT HISTIDINE PROTEIN KINASE"/>
    <property type="match status" value="1"/>
</dbReference>
<dbReference type="SUPFAM" id="SSF47384">
    <property type="entry name" value="Homodimeric domain of signal transducing histidine kinase"/>
    <property type="match status" value="1"/>
</dbReference>
<evidence type="ECO:0000256" key="14">
    <source>
        <dbReference type="ARBA" id="ARBA00023136"/>
    </source>
</evidence>
<evidence type="ECO:0000256" key="11">
    <source>
        <dbReference type="ARBA" id="ARBA00022840"/>
    </source>
</evidence>
<keyword evidence="7 23" id="KW-0808">Transferase</keyword>
<dbReference type="PROSITE" id="PS50110">
    <property type="entry name" value="RESPONSE_REGULATORY"/>
    <property type="match status" value="1"/>
</dbReference>
<evidence type="ECO:0000256" key="4">
    <source>
        <dbReference type="ARBA" id="ARBA00012438"/>
    </source>
</evidence>
<name>K9XQC0_STAC7</name>
<feature type="domain" description="Response regulatory" evidence="21">
    <location>
        <begin position="743"/>
        <end position="859"/>
    </location>
</feature>
<feature type="coiled-coil region" evidence="18">
    <location>
        <begin position="432"/>
        <end position="477"/>
    </location>
</feature>
<dbReference type="CDD" id="cd00082">
    <property type="entry name" value="HisKA"/>
    <property type="match status" value="1"/>
</dbReference>
<dbReference type="Gene3D" id="3.30.565.10">
    <property type="entry name" value="Histidine kinase-like ATPase, C-terminal domain"/>
    <property type="match status" value="1"/>
</dbReference>
<keyword evidence="11" id="KW-0067">ATP-binding</keyword>
<evidence type="ECO:0000256" key="2">
    <source>
        <dbReference type="ARBA" id="ARBA00004651"/>
    </source>
</evidence>
<evidence type="ECO:0000256" key="3">
    <source>
        <dbReference type="ARBA" id="ARBA00006402"/>
    </source>
</evidence>
<evidence type="ECO:0000256" key="8">
    <source>
        <dbReference type="ARBA" id="ARBA00022692"/>
    </source>
</evidence>
<dbReference type="GO" id="GO:0005886">
    <property type="term" value="C:plasma membrane"/>
    <property type="evidence" value="ECO:0007669"/>
    <property type="project" value="UniProtKB-SubCell"/>
</dbReference>
<comment type="subcellular location">
    <subcellularLocation>
        <location evidence="2">Cell membrane</location>
        <topology evidence="2">Multi-pass membrane protein</topology>
    </subcellularLocation>
</comment>
<keyword evidence="5" id="KW-1003">Cell membrane</keyword>
<evidence type="ECO:0000256" key="5">
    <source>
        <dbReference type="ARBA" id="ARBA00022475"/>
    </source>
</evidence>
<dbReference type="InterPro" id="IPR005467">
    <property type="entry name" value="His_kinase_dom"/>
</dbReference>
<dbReference type="KEGG" id="scs:Sta7437_1142"/>
<keyword evidence="24" id="KW-1185">Reference proteome</keyword>
<dbReference type="PROSITE" id="PS50109">
    <property type="entry name" value="HIS_KIN"/>
    <property type="match status" value="1"/>
</dbReference>
<keyword evidence="18" id="KW-0175">Coiled coil</keyword>
<evidence type="ECO:0000256" key="15">
    <source>
        <dbReference type="ARBA" id="ARBA00023306"/>
    </source>
</evidence>
<gene>
    <name evidence="23" type="ordered locus">Sta7437_1142</name>
</gene>
<dbReference type="CDD" id="cd17546">
    <property type="entry name" value="REC_hyHK_CKI1_RcsC-like"/>
    <property type="match status" value="1"/>
</dbReference>
<dbReference type="InterPro" id="IPR001789">
    <property type="entry name" value="Sig_transdc_resp-reg_receiver"/>
</dbReference>
<keyword evidence="8 19" id="KW-0812">Transmembrane</keyword>
<feature type="modified residue" description="4-aspartylphosphate" evidence="17">
    <location>
        <position position="792"/>
    </location>
</feature>
<feature type="domain" description="HAMP" evidence="22">
    <location>
        <begin position="378"/>
        <end position="430"/>
    </location>
</feature>
<evidence type="ECO:0000256" key="10">
    <source>
        <dbReference type="ARBA" id="ARBA00022777"/>
    </source>
</evidence>
<dbReference type="EC" id="2.7.13.3" evidence="4"/>
<evidence type="ECO:0000256" key="18">
    <source>
        <dbReference type="SAM" id="Coils"/>
    </source>
</evidence>
<dbReference type="InterPro" id="IPR036890">
    <property type="entry name" value="HATPase_C_sf"/>
</dbReference>
<dbReference type="Gene3D" id="1.10.287.130">
    <property type="match status" value="1"/>
</dbReference>
<dbReference type="PROSITE" id="PS50885">
    <property type="entry name" value="HAMP"/>
    <property type="match status" value="1"/>
</dbReference>
<dbReference type="Pfam" id="PF00672">
    <property type="entry name" value="HAMP"/>
    <property type="match status" value="1"/>
</dbReference>
<comment type="catalytic activity">
    <reaction evidence="1">
        <text>ATP + protein L-histidine = ADP + protein N-phospho-L-histidine.</text>
        <dbReference type="EC" id="2.7.13.3"/>
    </reaction>
</comment>
<keyword evidence="9" id="KW-0547">Nucleotide-binding</keyword>
<comment type="similarity">
    <text evidence="3">In the N-terminal section; belongs to the phytochrome family.</text>
</comment>
<dbReference type="InterPro" id="IPR003660">
    <property type="entry name" value="HAMP_dom"/>
</dbReference>
<dbReference type="Pfam" id="PF00512">
    <property type="entry name" value="HisKA"/>
    <property type="match status" value="1"/>
</dbReference>
<dbReference type="GO" id="GO:0000155">
    <property type="term" value="F:phosphorelay sensor kinase activity"/>
    <property type="evidence" value="ECO:0007669"/>
    <property type="project" value="InterPro"/>
</dbReference>
<dbReference type="eggNOG" id="COG2205">
    <property type="taxonomic scope" value="Bacteria"/>
</dbReference>
<evidence type="ECO:0000256" key="6">
    <source>
        <dbReference type="ARBA" id="ARBA00022553"/>
    </source>
</evidence>
<dbReference type="CDD" id="cd06225">
    <property type="entry name" value="HAMP"/>
    <property type="match status" value="1"/>
</dbReference>
<keyword evidence="12 19" id="KW-1133">Transmembrane helix</keyword>
<dbReference type="SMART" id="SM00448">
    <property type="entry name" value="REC"/>
    <property type="match status" value="1"/>
</dbReference>
<dbReference type="SMART" id="SM00304">
    <property type="entry name" value="HAMP"/>
    <property type="match status" value="1"/>
</dbReference>
<proteinExistence type="inferred from homology"/>
<keyword evidence="10 23" id="KW-0418">Kinase</keyword>
<reference evidence="24" key="1">
    <citation type="journal article" date="2013" name="Proc. Natl. Acad. Sci. U.S.A.">
        <title>Improving the coverage of the cyanobacterial phylum using diversity-driven genome sequencing.</title>
        <authorList>
            <person name="Shih P.M."/>
            <person name="Wu D."/>
            <person name="Latifi A."/>
            <person name="Axen S.D."/>
            <person name="Fewer D.P."/>
            <person name="Talla E."/>
            <person name="Calteau A."/>
            <person name="Cai F."/>
            <person name="Tandeau de Marsac N."/>
            <person name="Rippka R."/>
            <person name="Herdman M."/>
            <person name="Sivonen K."/>
            <person name="Coursin T."/>
            <person name="Laurent T."/>
            <person name="Goodwin L."/>
            <person name="Nolan M."/>
            <person name="Davenport K.W."/>
            <person name="Han C.S."/>
            <person name="Rubin E.M."/>
            <person name="Eisen J.A."/>
            <person name="Woyke T."/>
            <person name="Gugger M."/>
            <person name="Kerfeld C.A."/>
        </authorList>
    </citation>
    <scope>NUCLEOTIDE SEQUENCE [LARGE SCALE GENOMIC DNA]</scope>
    <source>
        <strain evidence="24">ATCC 29371 / PCC 7437</strain>
    </source>
</reference>
<evidence type="ECO:0000313" key="24">
    <source>
        <dbReference type="Proteomes" id="UP000010473"/>
    </source>
</evidence>
<dbReference type="Gene3D" id="6.10.340.10">
    <property type="match status" value="1"/>
</dbReference>
<evidence type="ECO:0000256" key="7">
    <source>
        <dbReference type="ARBA" id="ARBA00022679"/>
    </source>
</evidence>
<dbReference type="CDD" id="cd16922">
    <property type="entry name" value="HATPase_EvgS-ArcB-TorS-like"/>
    <property type="match status" value="1"/>
</dbReference>
<feature type="domain" description="Histidine kinase" evidence="20">
    <location>
        <begin position="491"/>
        <end position="717"/>
    </location>
</feature>
<evidence type="ECO:0000259" key="22">
    <source>
        <dbReference type="PROSITE" id="PS50885"/>
    </source>
</evidence>
<dbReference type="FunFam" id="3.30.565.10:FF:000010">
    <property type="entry name" value="Sensor histidine kinase RcsC"/>
    <property type="match status" value="1"/>
</dbReference>
<keyword evidence="13" id="KW-0902">Two-component regulatory system</keyword>
<dbReference type="Gene3D" id="3.40.50.2300">
    <property type="match status" value="1"/>
</dbReference>
<dbReference type="PATRIC" id="fig|111780.3.peg.1191"/>
<keyword evidence="15" id="KW-0131">Cell cycle</keyword>
<dbReference type="SMART" id="SM00387">
    <property type="entry name" value="HATPase_c"/>
    <property type="match status" value="1"/>
</dbReference>
<dbReference type="FunFam" id="1.10.287.130:FF:000038">
    <property type="entry name" value="Sensory transduction histidine kinase"/>
    <property type="match status" value="1"/>
</dbReference>
<dbReference type="InterPro" id="IPR003594">
    <property type="entry name" value="HATPase_dom"/>
</dbReference>
<dbReference type="Pfam" id="PF02518">
    <property type="entry name" value="HATPase_c"/>
    <property type="match status" value="1"/>
</dbReference>
<evidence type="ECO:0000256" key="17">
    <source>
        <dbReference type="PROSITE-ProRule" id="PRU00169"/>
    </source>
</evidence>
<evidence type="ECO:0000256" key="12">
    <source>
        <dbReference type="ARBA" id="ARBA00022989"/>
    </source>
</evidence>
<dbReference type="PRINTS" id="PR00344">
    <property type="entry name" value="BCTRLSENSOR"/>
</dbReference>
<dbReference type="Pfam" id="PF02743">
    <property type="entry name" value="dCache_1"/>
    <property type="match status" value="1"/>
</dbReference>
<dbReference type="PANTHER" id="PTHR43047:SF72">
    <property type="entry name" value="OSMOSENSING HISTIDINE PROTEIN KINASE SLN1"/>
    <property type="match status" value="1"/>
</dbReference>
<evidence type="ECO:0000256" key="1">
    <source>
        <dbReference type="ARBA" id="ARBA00000085"/>
    </source>
</evidence>
<keyword evidence="14 19" id="KW-0472">Membrane</keyword>
<dbReference type="OrthoDB" id="9809348at2"/>
<evidence type="ECO:0000256" key="16">
    <source>
        <dbReference type="ARBA" id="ARBA00074306"/>
    </source>
</evidence>
<dbReference type="SUPFAM" id="SSF52172">
    <property type="entry name" value="CheY-like"/>
    <property type="match status" value="1"/>
</dbReference>
<dbReference type="STRING" id="111780.Sta7437_1142"/>
<dbReference type="EMBL" id="CP003653">
    <property type="protein sequence ID" value="AFZ34713.1"/>
    <property type="molecule type" value="Genomic_DNA"/>
</dbReference>
<feature type="transmembrane region" description="Helical" evidence="19">
    <location>
        <begin position="20"/>
        <end position="46"/>
    </location>
</feature>
<dbReference type="SUPFAM" id="SSF55874">
    <property type="entry name" value="ATPase domain of HSP90 chaperone/DNA topoisomerase II/histidine kinase"/>
    <property type="match status" value="1"/>
</dbReference>
<feature type="transmembrane region" description="Helical" evidence="19">
    <location>
        <begin position="358"/>
        <end position="380"/>
    </location>
</feature>
<keyword evidence="6 17" id="KW-0597">Phosphoprotein</keyword>
<evidence type="ECO:0000259" key="20">
    <source>
        <dbReference type="PROSITE" id="PS50109"/>
    </source>
</evidence>
<evidence type="ECO:0000256" key="19">
    <source>
        <dbReference type="SAM" id="Phobius"/>
    </source>
</evidence>
<evidence type="ECO:0000256" key="9">
    <source>
        <dbReference type="ARBA" id="ARBA00022741"/>
    </source>
</evidence>
<dbReference type="HOGENOM" id="CLU_000445_114_10_3"/>
<dbReference type="InterPro" id="IPR011006">
    <property type="entry name" value="CheY-like_superfamily"/>
</dbReference>
<dbReference type="Proteomes" id="UP000010473">
    <property type="component" value="Chromosome"/>
</dbReference>
<dbReference type="InterPro" id="IPR004358">
    <property type="entry name" value="Sig_transdc_His_kin-like_C"/>
</dbReference>
<dbReference type="GO" id="GO:0005524">
    <property type="term" value="F:ATP binding"/>
    <property type="evidence" value="ECO:0007669"/>
    <property type="project" value="UniProtKB-KW"/>
</dbReference>
<dbReference type="RefSeq" id="WP_015192386.1">
    <property type="nucleotide sequence ID" value="NC_019748.1"/>
</dbReference>
<protein>
    <recommendedName>
        <fullName evidence="16">Circadian input-output histidine kinase CikA</fullName>
        <ecNumber evidence="4">2.7.13.3</ecNumber>
    </recommendedName>
</protein>
<dbReference type="InterPro" id="IPR033479">
    <property type="entry name" value="dCache_1"/>
</dbReference>
<accession>K9XQC0</accession>
<dbReference type="GO" id="GO:0009927">
    <property type="term" value="F:histidine phosphotransfer kinase activity"/>
    <property type="evidence" value="ECO:0007669"/>
    <property type="project" value="TreeGrafter"/>
</dbReference>
<evidence type="ECO:0000259" key="21">
    <source>
        <dbReference type="PROSITE" id="PS50110"/>
    </source>
</evidence>
<organism evidence="23 24">
    <name type="scientific">Stanieria cyanosphaera (strain ATCC 29371 / PCC 7437)</name>
    <dbReference type="NCBI Taxonomy" id="111780"/>
    <lineage>
        <taxon>Bacteria</taxon>
        <taxon>Bacillati</taxon>
        <taxon>Cyanobacteriota</taxon>
        <taxon>Cyanophyceae</taxon>
        <taxon>Pleurocapsales</taxon>
        <taxon>Dermocarpellaceae</taxon>
        <taxon>Stanieria</taxon>
    </lineage>
</organism>
<evidence type="ECO:0000313" key="23">
    <source>
        <dbReference type="EMBL" id="AFZ34713.1"/>
    </source>
</evidence>
<dbReference type="SMART" id="SM00388">
    <property type="entry name" value="HisKA"/>
    <property type="match status" value="1"/>
</dbReference>
<sequence length="950" mass="106831">MKVLKTTASSKETKIRFTGLPLRLILVLPFVAQIVGAVGLVGYLSFENGQQAVNDLANRLIDKSSNLVSEHLDHYLETPQKLNQINLDAIALGLLDLKDFQTSGHYFWKQLQAYPDITFISYALTTGEYAGAGRYLDGQGVTIDERSLTTKMKTYTYATDNQGDRTKVVTISNDYNPLEESAYWEAVKAGKPIWGSVYNWDDTPEFISVSINSPIYDKNHQLLGTVGIDLLLTGISEFLQQLTISPSAKTFIIERDGLLIASSSTEKPFTLINGVATRLNATKSSDSQIQTTTQYLQQKFGNFQAIKEEQKLSFELQGERQFVRVTPWQDQYGLDWLVVTTIPESDFMAQINANTQTTIILCFLALIVAMGLGLITSRWITKPILRLGKASVAIAQGDLNQQVEVRGIIELGVLSHSFNEMAQQLQTSFTNLARKNQEFVKVNEKLDRANQELAKANDELETRVEQRTAELQQAKDIAELANRAKSEFLANMSHELRTPLNAILGFTQLMNRETSLTKKQQENLGIINRSGEHLLSLINDVLDLAKIESGQMTFYPTDFDLYTLLNLIEEMLALKAESKGLQLLIERSSNLPRYIQTDDKKLRQVLINLLGNAIKFTNDGSVTLRVSLVREEEEKRGTGDICLAFEVEDTGAGIADEEIDNLFEPFVQTQTGKQLQQGTGLGLPISKEFVELMGGEISVSSQVGKGTIFKFYIQALLSEANRIEAKLQTKRVIALEFNQQEYRILIVDDRWENRQLLIKLLQPIGFQVQEATNGQEAVQLWESWQPHLIWMDMRMPIMNGYEATQQIKSHLKGQATAIIALTASTLEEEKAVVLSAGCDDFVRKPFREKVIFEKMSQYLGVRYLYENLDCEDNSELAALEKLTAEALAIMSDQWLEELSEAAALINNQLIAQLLAEIPHDQQNLAKAIQKEVDDFDFERIMNLAQEAVNL</sequence>
<dbReference type="InterPro" id="IPR036097">
    <property type="entry name" value="HisK_dim/P_sf"/>
</dbReference>
<dbReference type="SUPFAM" id="SSF158472">
    <property type="entry name" value="HAMP domain-like"/>
    <property type="match status" value="1"/>
</dbReference>